<feature type="region of interest" description="Disordered" evidence="1">
    <location>
        <begin position="1"/>
        <end position="38"/>
    </location>
</feature>
<sequence>MVQVNENVSRSEDKKHTWRRASPFANMARAPPPGPAARPAESCVAAKLNLSNFARRYFALITIIRSNRSPRDACRERFRVYLDFARS</sequence>
<reference evidence="2 3" key="1">
    <citation type="journal article" date="2019" name="Commun. Biol.">
        <title>The bagworm genome reveals a unique fibroin gene that provides high tensile strength.</title>
        <authorList>
            <person name="Kono N."/>
            <person name="Nakamura H."/>
            <person name="Ohtoshi R."/>
            <person name="Tomita M."/>
            <person name="Numata K."/>
            <person name="Arakawa K."/>
        </authorList>
    </citation>
    <scope>NUCLEOTIDE SEQUENCE [LARGE SCALE GENOMIC DNA]</scope>
</reference>
<gene>
    <name evidence="2" type="ORF">EVAR_35957_1</name>
</gene>
<evidence type="ECO:0000256" key="1">
    <source>
        <dbReference type="SAM" id="MobiDB-lite"/>
    </source>
</evidence>
<proteinExistence type="predicted"/>
<comment type="caution">
    <text evidence="2">The sequence shown here is derived from an EMBL/GenBank/DDBJ whole genome shotgun (WGS) entry which is preliminary data.</text>
</comment>
<evidence type="ECO:0000313" key="3">
    <source>
        <dbReference type="Proteomes" id="UP000299102"/>
    </source>
</evidence>
<dbReference type="AlphaFoldDB" id="A0A4C1W310"/>
<organism evidence="2 3">
    <name type="scientific">Eumeta variegata</name>
    <name type="common">Bagworm moth</name>
    <name type="synonym">Eumeta japonica</name>
    <dbReference type="NCBI Taxonomy" id="151549"/>
    <lineage>
        <taxon>Eukaryota</taxon>
        <taxon>Metazoa</taxon>
        <taxon>Ecdysozoa</taxon>
        <taxon>Arthropoda</taxon>
        <taxon>Hexapoda</taxon>
        <taxon>Insecta</taxon>
        <taxon>Pterygota</taxon>
        <taxon>Neoptera</taxon>
        <taxon>Endopterygota</taxon>
        <taxon>Lepidoptera</taxon>
        <taxon>Glossata</taxon>
        <taxon>Ditrysia</taxon>
        <taxon>Tineoidea</taxon>
        <taxon>Psychidae</taxon>
        <taxon>Oiketicinae</taxon>
        <taxon>Eumeta</taxon>
    </lineage>
</organism>
<evidence type="ECO:0000313" key="2">
    <source>
        <dbReference type="EMBL" id="GBP45688.1"/>
    </source>
</evidence>
<keyword evidence="3" id="KW-1185">Reference proteome</keyword>
<protein>
    <submittedName>
        <fullName evidence="2">Uncharacterized protein</fullName>
    </submittedName>
</protein>
<accession>A0A4C1W310</accession>
<dbReference type="EMBL" id="BGZK01000469">
    <property type="protein sequence ID" value="GBP45688.1"/>
    <property type="molecule type" value="Genomic_DNA"/>
</dbReference>
<dbReference type="Proteomes" id="UP000299102">
    <property type="component" value="Unassembled WGS sequence"/>
</dbReference>
<name>A0A4C1W310_EUMVA</name>